<organism evidence="1 2">
    <name type="scientific">Mycolicibacterium septicum DSM 44393</name>
    <dbReference type="NCBI Taxonomy" id="1341646"/>
    <lineage>
        <taxon>Bacteria</taxon>
        <taxon>Bacillati</taxon>
        <taxon>Actinomycetota</taxon>
        <taxon>Actinomycetes</taxon>
        <taxon>Mycobacteriales</taxon>
        <taxon>Mycobacteriaceae</taxon>
        <taxon>Mycolicibacterium</taxon>
    </lineage>
</organism>
<sequence length="272" mass="30249">MTGNWKHFSVAVAAVLRTRRRPAAPTAAKTDTLQINIELCYGPKVLTTGRPVERMTPEDCITMLRREVDELTPLADHLYGMTELAAHEQEATEETFVRLDDLRWLLGNYVIKGGRIRRLIQLPDLLTSIELLDPPGARQPQPALEPFRASAAELLQRIRDTNVATVDWLMTHRVAIPDPEYLDTNALLGRFDRLDAEPMSISADPLYLLTCHVHDFLDTVECSGDVEHPVLDVLEAQLGRILSTIESEIVAAQAFNAALIALARGMRPADAA</sequence>
<accession>A0A7X6MJC9</accession>
<dbReference type="AlphaFoldDB" id="A0A7X6MJC9"/>
<dbReference type="EMBL" id="JAAXPJ010000001">
    <property type="protein sequence ID" value="NKZ09521.1"/>
    <property type="molecule type" value="Genomic_DNA"/>
</dbReference>
<protein>
    <submittedName>
        <fullName evidence="1">Uncharacterized protein</fullName>
    </submittedName>
</protein>
<gene>
    <name evidence="1" type="ORF">HGA11_00900</name>
</gene>
<name>A0A7X6MJC9_9MYCO</name>
<dbReference type="RefSeq" id="WP_162563143.1">
    <property type="nucleotide sequence ID" value="NZ_HG322951.1"/>
</dbReference>
<evidence type="ECO:0000313" key="1">
    <source>
        <dbReference type="EMBL" id="NKZ09521.1"/>
    </source>
</evidence>
<dbReference type="Proteomes" id="UP000518188">
    <property type="component" value="Unassembled WGS sequence"/>
</dbReference>
<evidence type="ECO:0000313" key="2">
    <source>
        <dbReference type="Proteomes" id="UP000518188"/>
    </source>
</evidence>
<comment type="caution">
    <text evidence="1">The sequence shown here is derived from an EMBL/GenBank/DDBJ whole genome shotgun (WGS) entry which is preliminary data.</text>
</comment>
<proteinExistence type="predicted"/>
<reference evidence="1 2" key="1">
    <citation type="submission" date="2020-04" db="EMBL/GenBank/DDBJ databases">
        <title>MicrobeNet Type strains.</title>
        <authorList>
            <person name="Nicholson A.C."/>
        </authorList>
    </citation>
    <scope>NUCLEOTIDE SEQUENCE [LARGE SCALE GENOMIC DNA]</scope>
    <source>
        <strain evidence="1 2">ATCC 700731</strain>
    </source>
</reference>